<dbReference type="GO" id="GO:0016973">
    <property type="term" value="P:poly(A)+ mRNA export from nucleus"/>
    <property type="evidence" value="ECO:0007669"/>
    <property type="project" value="TreeGrafter"/>
</dbReference>
<feature type="region of interest" description="Disordered" evidence="8">
    <location>
        <begin position="54"/>
        <end position="94"/>
    </location>
</feature>
<dbReference type="PANTHER" id="PTHR13405">
    <property type="entry name" value="NUCLEAR PORE COMPLEX PROTEIN NUP133"/>
    <property type="match status" value="1"/>
</dbReference>
<evidence type="ECO:0000256" key="8">
    <source>
        <dbReference type="SAM" id="MobiDB-lite"/>
    </source>
</evidence>
<dbReference type="EMBL" id="LCTV02000007">
    <property type="protein sequence ID" value="PRQ73706.1"/>
    <property type="molecule type" value="Genomic_DNA"/>
</dbReference>
<keyword evidence="3" id="KW-0813">Transport</keyword>
<reference evidence="11 12" key="1">
    <citation type="journal article" date="2018" name="Elife">
        <title>Functional genomics of lipid metabolism in the oleaginous yeast Rhodosporidium toruloides.</title>
        <authorList>
            <person name="Coradetti S.T."/>
            <person name="Pinel D."/>
            <person name="Geiselman G."/>
            <person name="Ito M."/>
            <person name="Mondo S."/>
            <person name="Reilly M.C."/>
            <person name="Cheng Y.F."/>
            <person name="Bauer S."/>
            <person name="Grigoriev I."/>
            <person name="Gladden J.M."/>
            <person name="Simmons B.A."/>
            <person name="Brem R."/>
            <person name="Arkin A.P."/>
            <person name="Skerker J.M."/>
        </authorList>
    </citation>
    <scope>NUCLEOTIDE SEQUENCE [LARGE SCALE GENOMIC DNA]</scope>
    <source>
        <strain evidence="11 12">NBRC 0880</strain>
    </source>
</reference>
<dbReference type="GO" id="GO:0031080">
    <property type="term" value="C:nuclear pore outer ring"/>
    <property type="evidence" value="ECO:0007669"/>
    <property type="project" value="TreeGrafter"/>
</dbReference>
<evidence type="ECO:0000256" key="3">
    <source>
        <dbReference type="ARBA" id="ARBA00022448"/>
    </source>
</evidence>
<dbReference type="Pfam" id="PF03177">
    <property type="entry name" value="Nucleoporin_C"/>
    <property type="match status" value="1"/>
</dbReference>
<comment type="similarity">
    <text evidence="2">Belongs to the nucleoporin Nup133 family.</text>
</comment>
<keyword evidence="6" id="KW-0811">Translocation</keyword>
<feature type="domain" description="Nucleoporin Nup133/Nup155-like N-terminal" evidence="10">
    <location>
        <begin position="102"/>
        <end position="485"/>
    </location>
</feature>
<dbReference type="InterPro" id="IPR037624">
    <property type="entry name" value="Nup133-like"/>
</dbReference>
<name>A0A2T0A711_RHOTO</name>
<dbReference type="GO" id="GO:0008168">
    <property type="term" value="F:methyltransferase activity"/>
    <property type="evidence" value="ECO:0007669"/>
    <property type="project" value="UniProtKB-KW"/>
</dbReference>
<evidence type="ECO:0000256" key="6">
    <source>
        <dbReference type="ARBA" id="ARBA00023010"/>
    </source>
</evidence>
<feature type="compositionally biased region" description="Low complexity" evidence="8">
    <location>
        <begin position="20"/>
        <end position="42"/>
    </location>
</feature>
<dbReference type="GO" id="GO:0000972">
    <property type="term" value="P:transcription-dependent tethering of RNA polymerase II gene DNA at nuclear periphery"/>
    <property type="evidence" value="ECO:0007669"/>
    <property type="project" value="TreeGrafter"/>
</dbReference>
<dbReference type="GO" id="GO:0017056">
    <property type="term" value="F:structural constituent of nuclear pore"/>
    <property type="evidence" value="ECO:0007669"/>
    <property type="project" value="InterPro"/>
</dbReference>
<dbReference type="InterPro" id="IPR007187">
    <property type="entry name" value="Nucleoporin_Nup133/Nup155_C"/>
</dbReference>
<evidence type="ECO:0000259" key="9">
    <source>
        <dbReference type="Pfam" id="PF03177"/>
    </source>
</evidence>
<keyword evidence="11" id="KW-0808">Transferase</keyword>
<feature type="domain" description="Nucleoporin Nup133/Nup155-like C-terminal" evidence="9">
    <location>
        <begin position="635"/>
        <end position="1227"/>
    </location>
</feature>
<evidence type="ECO:0000256" key="1">
    <source>
        <dbReference type="ARBA" id="ARBA00004259"/>
    </source>
</evidence>
<dbReference type="Proteomes" id="UP000239560">
    <property type="component" value="Unassembled WGS sequence"/>
</dbReference>
<feature type="compositionally biased region" description="Low complexity" evidence="8">
    <location>
        <begin position="57"/>
        <end position="74"/>
    </location>
</feature>
<proteinExistence type="inferred from homology"/>
<dbReference type="GO" id="GO:0006606">
    <property type="term" value="P:protein import into nucleus"/>
    <property type="evidence" value="ECO:0007669"/>
    <property type="project" value="TreeGrafter"/>
</dbReference>
<dbReference type="Gene3D" id="1.20.58.1380">
    <property type="match status" value="1"/>
</dbReference>
<evidence type="ECO:0000259" key="10">
    <source>
        <dbReference type="Pfam" id="PF08801"/>
    </source>
</evidence>
<dbReference type="PANTHER" id="PTHR13405:SF11">
    <property type="entry name" value="NUCLEAR PORE COMPLEX PROTEIN NUP133"/>
    <property type="match status" value="1"/>
</dbReference>
<keyword evidence="7" id="KW-0539">Nucleus</keyword>
<comment type="subcellular location">
    <subcellularLocation>
        <location evidence="1">Nucleus envelope</location>
    </subcellularLocation>
</comment>
<dbReference type="Pfam" id="PF08801">
    <property type="entry name" value="Nucleoporin_N"/>
    <property type="match status" value="1"/>
</dbReference>
<dbReference type="InterPro" id="IPR015943">
    <property type="entry name" value="WD40/YVTN_repeat-like_dom_sf"/>
</dbReference>
<protein>
    <submittedName>
        <fullName evidence="11">Methyltransferase type 11</fullName>
    </submittedName>
</protein>
<evidence type="ECO:0000256" key="4">
    <source>
        <dbReference type="ARBA" id="ARBA00022816"/>
    </source>
</evidence>
<sequence length="1344" mass="146741">MFSSGAAGTPQRTTRRSARASRVASTLTSTAATPQPSPPQTARTLGANLQVAQRSLTASPAPSRRTARSVAAASDVGSAMDVEEGATAAGRKDQDKVLVRDDSYTITERRALPVEVQQAVAGSDAYTQPVKAVLDPITGFALLVSSEHCFVWNWSNRVGSTTTYIFPVPPQAPFPPNVAAYSPLSFASLVPSPSQTVQQAGQREPGLVVVSNVGTVRFWESVSLSLSGVDRFKSASCPLNEGELVKDLKLISPTTYLLSTTQPRLFSITIISHAGRADLSVRHLERSLGWAGSVWSAVFGSKTVDPRAGILALALSQPKPNEAERTVYAVMEKNVQVWKVPVRSEGGERLLVEQDIFAGVLEALAGEKIGNEQWALNEGKVEIVDAAVTASGHLAVLISHVHDGTASDSLSFAIVMLEVGSSANSVAVAGLTHLTYQSRPDPRPLSTPRLSLGSGEIAFVVFADAVVIASIAHDSTFEEAFPLRKNTDRFLGLSMPSYLPCPPAAIETLSLLTSSPSIFSVSVSPPQGNRLIAPGTEGYKTRRLQTRIEQAVFFGTDEAQNPLAFDLQPDFEGDLAVAAVAVSSGILASNSANMPLILDLRAQLADRVHRAKVLIEYINVNGLLGKIPQYARQQLSWDAERLAAAVALWHNQNARLGSGSSILSDAILQYMDEIGEGFGEDPLRLFFRTKVSGLGNVLEEVTRRAKAVAESSQASAEEKSLHLREANEAVLLAFNAVARHRKETSSHYGLDSSSIPSEPWSSRALLLDSLQWHFEATDGLLRERVRQLGARVDEEQARFGRGADMSEKQAVQAELKAQLAGVAEFMFSAFEERLLYLETVNGDAPAPELRQLRERYLEVRPRFIRMLVAIGKVAAAYELGERHRDFDSLVHLSNDPTHGSASRIRSYLDQYRRDFAFPLYRFYLDQGKLRTLLEPEEAHRPLLTAFLDSTENNKLAWINDVAIDRFDHVSLALSTEAVEEPSVATKKLMLSLSKLAQVAQLDQQALEGEDVQRALEAVDDNLDLVNTQQNLSTFFTSLLSGTEMRMPPTEQGEVVAARIAPVLTDRPALAQQLANLCARVFADESISPEDLIDILSLKENYNEHASDFAAALDVLLRAKDLPDARRKVALESVWRRVYIQDDWAALRSSAGLKDEEMAAALRNTAFHATLAAARKSRQPQDMLLEPSYSFSSATPDELAARFPDLPSSTIDALLSDYEQEGRLLNEAMQAGLEACCKECVRLLDEEQEGGSSEEELGGSAVMVDRVHVHWNHQRGVVHSQRREEEEREAEATFRRRSLAACPEPLVWQEILISSRAAAREAKRVTATGTRTSGFADALSYLRTS</sequence>
<evidence type="ECO:0000256" key="7">
    <source>
        <dbReference type="ARBA" id="ARBA00023242"/>
    </source>
</evidence>
<gene>
    <name evidence="11" type="ORF">AAT19DRAFT_15273</name>
</gene>
<dbReference type="OrthoDB" id="103454at2759"/>
<organism evidence="11 12">
    <name type="scientific">Rhodotorula toruloides</name>
    <name type="common">Yeast</name>
    <name type="synonym">Rhodosporidium toruloides</name>
    <dbReference type="NCBI Taxonomy" id="5286"/>
    <lineage>
        <taxon>Eukaryota</taxon>
        <taxon>Fungi</taxon>
        <taxon>Dikarya</taxon>
        <taxon>Basidiomycota</taxon>
        <taxon>Pucciniomycotina</taxon>
        <taxon>Microbotryomycetes</taxon>
        <taxon>Sporidiobolales</taxon>
        <taxon>Sporidiobolaceae</taxon>
        <taxon>Rhodotorula</taxon>
    </lineage>
</organism>
<keyword evidence="11" id="KW-0489">Methyltransferase</keyword>
<keyword evidence="5" id="KW-0653">Protein transport</keyword>
<evidence type="ECO:0000313" key="11">
    <source>
        <dbReference type="EMBL" id="PRQ73706.1"/>
    </source>
</evidence>
<evidence type="ECO:0000256" key="5">
    <source>
        <dbReference type="ARBA" id="ARBA00022927"/>
    </source>
</evidence>
<dbReference type="SUPFAM" id="SSF117289">
    <property type="entry name" value="Nucleoporin domain"/>
    <property type="match status" value="1"/>
</dbReference>
<keyword evidence="4" id="KW-0509">mRNA transport</keyword>
<evidence type="ECO:0000256" key="2">
    <source>
        <dbReference type="ARBA" id="ARBA00005569"/>
    </source>
</evidence>
<dbReference type="InterPro" id="IPR014908">
    <property type="entry name" value="Nucleoporin_Nup133/Nup155_N"/>
</dbReference>
<feature type="region of interest" description="Disordered" evidence="8">
    <location>
        <begin position="1"/>
        <end position="42"/>
    </location>
</feature>
<dbReference type="Gene3D" id="2.130.10.10">
    <property type="entry name" value="YVTN repeat-like/Quinoprotein amine dehydrogenase"/>
    <property type="match status" value="1"/>
</dbReference>
<dbReference type="Gene3D" id="1.25.40.700">
    <property type="match status" value="1"/>
</dbReference>
<dbReference type="GO" id="GO:0032259">
    <property type="term" value="P:methylation"/>
    <property type="evidence" value="ECO:0007669"/>
    <property type="project" value="UniProtKB-KW"/>
</dbReference>
<accession>A0A2T0A711</accession>
<evidence type="ECO:0000313" key="12">
    <source>
        <dbReference type="Proteomes" id="UP000239560"/>
    </source>
</evidence>
<comment type="caution">
    <text evidence="11">The sequence shown here is derived from an EMBL/GenBank/DDBJ whole genome shotgun (WGS) entry which is preliminary data.</text>
</comment>